<dbReference type="AlphaFoldDB" id="A0A6A4V3H1"/>
<feature type="compositionally biased region" description="Basic and acidic residues" evidence="2">
    <location>
        <begin position="1"/>
        <end position="10"/>
    </location>
</feature>
<evidence type="ECO:0000256" key="2">
    <source>
        <dbReference type="SAM" id="MobiDB-lite"/>
    </source>
</evidence>
<reference evidence="3 4" key="1">
    <citation type="submission" date="2019-07" db="EMBL/GenBank/DDBJ databases">
        <title>Draft genome assembly of a fouling barnacle, Amphibalanus amphitrite (Darwin, 1854): The first reference genome for Thecostraca.</title>
        <authorList>
            <person name="Kim W."/>
        </authorList>
    </citation>
    <scope>NUCLEOTIDE SEQUENCE [LARGE SCALE GENOMIC DNA]</scope>
    <source>
        <strain evidence="3">SNU_AA5</strain>
        <tissue evidence="3">Soma without cirri and trophi</tissue>
    </source>
</reference>
<feature type="region of interest" description="Disordered" evidence="2">
    <location>
        <begin position="1"/>
        <end position="62"/>
    </location>
</feature>
<dbReference type="OrthoDB" id="10063776at2759"/>
<dbReference type="EMBL" id="VIIS01002127">
    <property type="protein sequence ID" value="KAF0288155.1"/>
    <property type="molecule type" value="Genomic_DNA"/>
</dbReference>
<sequence>MLHRLPEFSHLECSSYPSRQGGEECAAPGMDRAVPTGDGGSPVTVPPPGPVTPSEQSCPCSQQTASAAQSAVQALTDSLQRALSAAEGLQQLQRETLNMQQASLRLETEKLELEIQLLRRRLIG</sequence>
<feature type="coiled-coil region" evidence="1">
    <location>
        <begin position="89"/>
        <end position="121"/>
    </location>
</feature>
<organism evidence="3 4">
    <name type="scientific">Amphibalanus amphitrite</name>
    <name type="common">Striped barnacle</name>
    <name type="synonym">Balanus amphitrite</name>
    <dbReference type="NCBI Taxonomy" id="1232801"/>
    <lineage>
        <taxon>Eukaryota</taxon>
        <taxon>Metazoa</taxon>
        <taxon>Ecdysozoa</taxon>
        <taxon>Arthropoda</taxon>
        <taxon>Crustacea</taxon>
        <taxon>Multicrustacea</taxon>
        <taxon>Cirripedia</taxon>
        <taxon>Thoracica</taxon>
        <taxon>Thoracicalcarea</taxon>
        <taxon>Balanomorpha</taxon>
        <taxon>Balanoidea</taxon>
        <taxon>Balanidae</taxon>
        <taxon>Amphibalaninae</taxon>
        <taxon>Amphibalanus</taxon>
    </lineage>
</organism>
<feature type="compositionally biased region" description="Low complexity" evidence="2">
    <location>
        <begin position="52"/>
        <end position="62"/>
    </location>
</feature>
<gene>
    <name evidence="3" type="ORF">FJT64_013470</name>
</gene>
<keyword evidence="1" id="KW-0175">Coiled coil</keyword>
<dbReference type="Proteomes" id="UP000440578">
    <property type="component" value="Unassembled WGS sequence"/>
</dbReference>
<evidence type="ECO:0000256" key="1">
    <source>
        <dbReference type="SAM" id="Coils"/>
    </source>
</evidence>
<protein>
    <submittedName>
        <fullName evidence="3">Uncharacterized protein</fullName>
    </submittedName>
</protein>
<keyword evidence="4" id="KW-1185">Reference proteome</keyword>
<comment type="caution">
    <text evidence="3">The sequence shown here is derived from an EMBL/GenBank/DDBJ whole genome shotgun (WGS) entry which is preliminary data.</text>
</comment>
<proteinExistence type="predicted"/>
<accession>A0A6A4V3H1</accession>
<evidence type="ECO:0000313" key="3">
    <source>
        <dbReference type="EMBL" id="KAF0288155.1"/>
    </source>
</evidence>
<evidence type="ECO:0000313" key="4">
    <source>
        <dbReference type="Proteomes" id="UP000440578"/>
    </source>
</evidence>
<name>A0A6A4V3H1_AMPAM</name>